<dbReference type="Pfam" id="PF00069">
    <property type="entry name" value="Pkinase"/>
    <property type="match status" value="1"/>
</dbReference>
<dbReference type="GO" id="GO:0005524">
    <property type="term" value="F:ATP binding"/>
    <property type="evidence" value="ECO:0007669"/>
    <property type="project" value="UniProtKB-UniRule"/>
</dbReference>
<accession>A0A163IYP1</accession>
<dbReference type="InterPro" id="IPR008271">
    <property type="entry name" value="Ser/Thr_kinase_AS"/>
</dbReference>
<keyword evidence="1" id="KW-0723">Serine/threonine-protein kinase</keyword>
<dbReference type="SMART" id="SM00220">
    <property type="entry name" value="S_TKc"/>
    <property type="match status" value="1"/>
</dbReference>
<feature type="compositionally biased region" description="Low complexity" evidence="7">
    <location>
        <begin position="27"/>
        <end position="53"/>
    </location>
</feature>
<name>A0A163IYP1_ABSGL</name>
<keyword evidence="4" id="KW-0418">Kinase</keyword>
<dbReference type="FunFam" id="3.30.200.20:FF:000003">
    <property type="entry name" value="Non-specific serine/threonine protein kinase"/>
    <property type="match status" value="1"/>
</dbReference>
<evidence type="ECO:0000256" key="6">
    <source>
        <dbReference type="PROSITE-ProRule" id="PRU10141"/>
    </source>
</evidence>
<dbReference type="InParanoid" id="A0A163IYP1"/>
<dbReference type="InterPro" id="IPR011009">
    <property type="entry name" value="Kinase-like_dom_sf"/>
</dbReference>
<feature type="compositionally biased region" description="Low complexity" evidence="7">
    <location>
        <begin position="631"/>
        <end position="641"/>
    </location>
</feature>
<evidence type="ECO:0000256" key="3">
    <source>
        <dbReference type="ARBA" id="ARBA00022741"/>
    </source>
</evidence>
<protein>
    <recommendedName>
        <fullName evidence="8">Protein kinase domain-containing protein</fullName>
    </recommendedName>
</protein>
<dbReference type="InterPro" id="IPR000719">
    <property type="entry name" value="Prot_kinase_dom"/>
</dbReference>
<dbReference type="STRING" id="4829.A0A163IYP1"/>
<feature type="region of interest" description="Disordered" evidence="7">
    <location>
        <begin position="725"/>
        <end position="781"/>
    </location>
</feature>
<keyword evidence="5 6" id="KW-0067">ATP-binding</keyword>
<feature type="region of interest" description="Disordered" evidence="7">
    <location>
        <begin position="1"/>
        <end position="73"/>
    </location>
</feature>
<evidence type="ECO:0000256" key="7">
    <source>
        <dbReference type="SAM" id="MobiDB-lite"/>
    </source>
</evidence>
<evidence type="ECO:0000256" key="1">
    <source>
        <dbReference type="ARBA" id="ARBA00022527"/>
    </source>
</evidence>
<dbReference type="GO" id="GO:0035556">
    <property type="term" value="P:intracellular signal transduction"/>
    <property type="evidence" value="ECO:0007669"/>
    <property type="project" value="TreeGrafter"/>
</dbReference>
<gene>
    <name evidence="9" type="primary">ABSGL_01492.1 scaffold 1580</name>
</gene>
<dbReference type="PROSITE" id="PS00108">
    <property type="entry name" value="PROTEIN_KINASE_ST"/>
    <property type="match status" value="1"/>
</dbReference>
<feature type="compositionally biased region" description="Low complexity" evidence="7">
    <location>
        <begin position="550"/>
        <end position="569"/>
    </location>
</feature>
<evidence type="ECO:0000313" key="10">
    <source>
        <dbReference type="Proteomes" id="UP000078561"/>
    </source>
</evidence>
<dbReference type="FunFam" id="1.10.510.10:FF:000571">
    <property type="entry name" value="Maternal embryonic leucine zipper kinase"/>
    <property type="match status" value="1"/>
</dbReference>
<feature type="region of interest" description="Disordered" evidence="7">
    <location>
        <begin position="494"/>
        <end position="520"/>
    </location>
</feature>
<dbReference type="Gene3D" id="1.10.510.10">
    <property type="entry name" value="Transferase(Phosphotransferase) domain 1"/>
    <property type="match status" value="1"/>
</dbReference>
<dbReference type="InterPro" id="IPR017441">
    <property type="entry name" value="Protein_kinase_ATP_BS"/>
</dbReference>
<feature type="region of interest" description="Disordered" evidence="7">
    <location>
        <begin position="550"/>
        <end position="578"/>
    </location>
</feature>
<dbReference type="PROSITE" id="PS00107">
    <property type="entry name" value="PROTEIN_KINASE_ATP"/>
    <property type="match status" value="1"/>
</dbReference>
<evidence type="ECO:0000256" key="4">
    <source>
        <dbReference type="ARBA" id="ARBA00022777"/>
    </source>
</evidence>
<feature type="domain" description="Protein kinase" evidence="8">
    <location>
        <begin position="82"/>
        <end position="335"/>
    </location>
</feature>
<evidence type="ECO:0000256" key="2">
    <source>
        <dbReference type="ARBA" id="ARBA00022679"/>
    </source>
</evidence>
<dbReference type="PROSITE" id="PS50011">
    <property type="entry name" value="PROTEIN_KINASE_DOM"/>
    <property type="match status" value="1"/>
</dbReference>
<organism evidence="9">
    <name type="scientific">Absidia glauca</name>
    <name type="common">Pin mould</name>
    <dbReference type="NCBI Taxonomy" id="4829"/>
    <lineage>
        <taxon>Eukaryota</taxon>
        <taxon>Fungi</taxon>
        <taxon>Fungi incertae sedis</taxon>
        <taxon>Mucoromycota</taxon>
        <taxon>Mucoromycotina</taxon>
        <taxon>Mucoromycetes</taxon>
        <taxon>Mucorales</taxon>
        <taxon>Cunninghamellaceae</taxon>
        <taxon>Absidia</taxon>
    </lineage>
</organism>
<reference evidence="9" key="1">
    <citation type="submission" date="2016-04" db="EMBL/GenBank/DDBJ databases">
        <authorList>
            <person name="Evans L.H."/>
            <person name="Alamgir A."/>
            <person name="Owens N."/>
            <person name="Weber N.D."/>
            <person name="Virtaneva K."/>
            <person name="Barbian K."/>
            <person name="Babar A."/>
            <person name="Rosenke K."/>
        </authorList>
    </citation>
    <scope>NUCLEOTIDE SEQUENCE [LARGE SCALE GENOMIC DNA]</scope>
    <source>
        <strain evidence="9">CBS 101.48</strain>
    </source>
</reference>
<proteinExistence type="predicted"/>
<dbReference type="OrthoDB" id="193931at2759"/>
<dbReference type="GO" id="GO:0004674">
    <property type="term" value="F:protein serine/threonine kinase activity"/>
    <property type="evidence" value="ECO:0007669"/>
    <property type="project" value="UniProtKB-KW"/>
</dbReference>
<keyword evidence="10" id="KW-1185">Reference proteome</keyword>
<dbReference type="EMBL" id="LT550653">
    <property type="protein sequence ID" value="SAL96124.1"/>
    <property type="molecule type" value="Genomic_DNA"/>
</dbReference>
<dbReference type="CDD" id="cd14003">
    <property type="entry name" value="STKc_AMPK-like"/>
    <property type="match status" value="1"/>
</dbReference>
<dbReference type="GO" id="GO:0005737">
    <property type="term" value="C:cytoplasm"/>
    <property type="evidence" value="ECO:0007669"/>
    <property type="project" value="TreeGrafter"/>
</dbReference>
<feature type="compositionally biased region" description="Basic and acidic residues" evidence="7">
    <location>
        <begin position="1"/>
        <end position="11"/>
    </location>
</feature>
<sequence>MPLRDVSEQVRNKWRRRSEPMLSTMKQEQQPITIPQPQEASQQEEAMNGQQQQDPTTNKTKPSTTHDFGPNPDTLVHGIGEYHFVSQLGEGKFSKVMLAQHYLTGDKFAIKMIDKRVFDDRVMSRLVREIGVMEALNHPSIARLYETFETTNTLYLVMEYIPGVNLEEHLKATGGQLNEDDARMIFRQVVAAVDYCHQKWVVHRDLKAPNIILTKDNQVHLVDFGLSNRFGHQRLRTICGSMLYYSPEIINGKKYIGPEVDCWCLGICLFRMVAGYEAFVHAKTVGELRKDILNRNYPMPPHFSDGLKRTIQKCLSTDRRRRSSLGNALQGDPWLNDGGRYDDLFSDGRNYHAAMYQFAVPSSMSIDTISLEARQQERDQQQRQFLRDMEEEKRMGYKVQRTIIHHAYNASFYYTGHGRREERSLLEPARAVLYQEILSTMNRISLSSVHSVHFSSFRAPMNQLLRKWKRPDAHVHSPHINTALEYQEPPLLSSSISTDVDAQPSPPPSQRSSIRPMKKSSTLNLSQLYQRTKDKTHYFSIQANARTVSSTTVPSLSSSSNTALSSLDTPQPTSTPLSHTAQDEMELVILLRSVCELLGVTYLHESRSQLSCMFTLCDYKADDHQQRHKVSSPTTSPPTKSIPRKSSLKHLFSATTTNGSTPSLLKKKSFTNNALHPKNTVDPLSMTYIPNDAKNSSEWWLQQLQRLSLPHSPPVQHQQQQTLRHSSSAQLLRSTASPPGRFGLRGKASFDNFFQRKQDPPNSDNSTTSPPPPSPPSTDGTVVFSAQVYFVPSKQKENTRLLALQFTKTSGSAKVYKLVTGWITSVLQSKHNQT</sequence>
<dbReference type="PANTHER" id="PTHR24346:SF30">
    <property type="entry name" value="MATERNAL EMBRYONIC LEUCINE ZIPPER KINASE"/>
    <property type="match status" value="1"/>
</dbReference>
<feature type="binding site" evidence="6">
    <location>
        <position position="111"/>
    </location>
    <ligand>
        <name>ATP</name>
        <dbReference type="ChEBI" id="CHEBI:30616"/>
    </ligand>
</feature>
<feature type="compositionally biased region" description="Polar residues" evidence="7">
    <location>
        <begin position="54"/>
        <end position="66"/>
    </location>
</feature>
<dbReference type="SUPFAM" id="SSF56112">
    <property type="entry name" value="Protein kinase-like (PK-like)"/>
    <property type="match status" value="1"/>
</dbReference>
<dbReference type="PANTHER" id="PTHR24346">
    <property type="entry name" value="MAP/MICROTUBULE AFFINITY-REGULATING KINASE"/>
    <property type="match status" value="1"/>
</dbReference>
<evidence type="ECO:0000259" key="8">
    <source>
        <dbReference type="PROSITE" id="PS50011"/>
    </source>
</evidence>
<keyword evidence="3 6" id="KW-0547">Nucleotide-binding</keyword>
<dbReference type="Proteomes" id="UP000078561">
    <property type="component" value="Unassembled WGS sequence"/>
</dbReference>
<evidence type="ECO:0000313" key="9">
    <source>
        <dbReference type="EMBL" id="SAL96124.1"/>
    </source>
</evidence>
<feature type="region of interest" description="Disordered" evidence="7">
    <location>
        <begin position="624"/>
        <end position="647"/>
    </location>
</feature>
<keyword evidence="2" id="KW-0808">Transferase</keyword>
<dbReference type="OMA" id="YLHESRS"/>
<dbReference type="AlphaFoldDB" id="A0A163IYP1"/>
<evidence type="ECO:0000256" key="5">
    <source>
        <dbReference type="ARBA" id="ARBA00022840"/>
    </source>
</evidence>